<dbReference type="Pfam" id="PF01510">
    <property type="entry name" value="Amidase_2"/>
    <property type="match status" value="1"/>
</dbReference>
<dbReference type="Gene3D" id="1.10.101.10">
    <property type="entry name" value="PGBD-like superfamily/PGBD"/>
    <property type="match status" value="1"/>
</dbReference>
<gene>
    <name evidence="4" type="ORF">BJ976_001828</name>
</gene>
<dbReference type="SMART" id="SM00644">
    <property type="entry name" value="Ami_2"/>
    <property type="match status" value="1"/>
</dbReference>
<evidence type="ECO:0000313" key="4">
    <source>
        <dbReference type="EMBL" id="MBB4883477.1"/>
    </source>
</evidence>
<dbReference type="InterPro" id="IPR036365">
    <property type="entry name" value="PGBD-like_sf"/>
</dbReference>
<proteinExistence type="inferred from homology"/>
<dbReference type="GO" id="GO:0008270">
    <property type="term" value="F:zinc ion binding"/>
    <property type="evidence" value="ECO:0007669"/>
    <property type="project" value="InterPro"/>
</dbReference>
<evidence type="ECO:0000256" key="1">
    <source>
        <dbReference type="ARBA" id="ARBA00007553"/>
    </source>
</evidence>
<name>A0A4Y8X0Y5_9MICC</name>
<evidence type="ECO:0000259" key="3">
    <source>
        <dbReference type="SMART" id="SM00701"/>
    </source>
</evidence>
<dbReference type="SMART" id="SM00701">
    <property type="entry name" value="PGRP"/>
    <property type="match status" value="1"/>
</dbReference>
<dbReference type="InterPro" id="IPR002502">
    <property type="entry name" value="Amidase_domain"/>
</dbReference>
<dbReference type="SUPFAM" id="SSF55846">
    <property type="entry name" value="N-acetylmuramoyl-L-alanine amidase-like"/>
    <property type="match status" value="1"/>
</dbReference>
<dbReference type="InterPro" id="IPR002477">
    <property type="entry name" value="Peptidoglycan-bd-like"/>
</dbReference>
<dbReference type="EMBL" id="JACHMC010000001">
    <property type="protein sequence ID" value="MBB4883477.1"/>
    <property type="molecule type" value="Genomic_DNA"/>
</dbReference>
<dbReference type="PROSITE" id="PS51318">
    <property type="entry name" value="TAT"/>
    <property type="match status" value="1"/>
</dbReference>
<dbReference type="InterPro" id="IPR006619">
    <property type="entry name" value="PGRP_domain_met/bac"/>
</dbReference>
<reference evidence="4 5" key="1">
    <citation type="submission" date="2020-08" db="EMBL/GenBank/DDBJ databases">
        <title>Sequencing the genomes of 1000 actinobacteria strains.</title>
        <authorList>
            <person name="Klenk H.-P."/>
        </authorList>
    </citation>
    <scope>NUCLEOTIDE SEQUENCE [LARGE SCALE GENOMIC DNA]</scope>
    <source>
        <strain evidence="4 5">DSM 19079</strain>
    </source>
</reference>
<accession>A0A4Y8X0Y5</accession>
<dbReference type="CDD" id="cd06583">
    <property type="entry name" value="PGRP"/>
    <property type="match status" value="1"/>
</dbReference>
<dbReference type="PANTHER" id="PTHR11022">
    <property type="entry name" value="PEPTIDOGLYCAN RECOGNITION PROTEIN"/>
    <property type="match status" value="1"/>
</dbReference>
<feature type="domain" description="Peptidoglycan recognition protein family" evidence="3">
    <location>
        <begin position="64"/>
        <end position="216"/>
    </location>
</feature>
<dbReference type="InterPro" id="IPR015510">
    <property type="entry name" value="PGRP"/>
</dbReference>
<dbReference type="Gene3D" id="3.40.80.10">
    <property type="entry name" value="Peptidoglycan recognition protein-like"/>
    <property type="match status" value="1"/>
</dbReference>
<dbReference type="InterPro" id="IPR006311">
    <property type="entry name" value="TAT_signal"/>
</dbReference>
<dbReference type="RefSeq" id="WP_135030307.1">
    <property type="nucleotide sequence ID" value="NZ_BMLA01000008.1"/>
</dbReference>
<dbReference type="SUPFAM" id="SSF47090">
    <property type="entry name" value="PGBD-like"/>
    <property type="match status" value="1"/>
</dbReference>
<feature type="domain" description="N-acetylmuramoyl-L-alanine amidase" evidence="2">
    <location>
        <begin position="74"/>
        <end position="222"/>
    </location>
</feature>
<dbReference type="OrthoDB" id="9810670at2"/>
<dbReference type="Proteomes" id="UP000560081">
    <property type="component" value="Unassembled WGS sequence"/>
</dbReference>
<evidence type="ECO:0000313" key="5">
    <source>
        <dbReference type="Proteomes" id="UP000560081"/>
    </source>
</evidence>
<comment type="similarity">
    <text evidence="1">Belongs to the N-acetylmuramoyl-L-alanine amidase 2 family.</text>
</comment>
<keyword evidence="5" id="KW-1185">Reference proteome</keyword>
<organism evidence="4 5">
    <name type="scientific">Micrococcus flavus</name>
    <dbReference type="NCBI Taxonomy" id="384602"/>
    <lineage>
        <taxon>Bacteria</taxon>
        <taxon>Bacillati</taxon>
        <taxon>Actinomycetota</taxon>
        <taxon>Actinomycetes</taxon>
        <taxon>Micrococcales</taxon>
        <taxon>Micrococcaceae</taxon>
        <taxon>Micrococcus</taxon>
    </lineage>
</organism>
<dbReference type="InterPro" id="IPR036366">
    <property type="entry name" value="PGBDSf"/>
</dbReference>
<dbReference type="GO" id="GO:0009253">
    <property type="term" value="P:peptidoglycan catabolic process"/>
    <property type="evidence" value="ECO:0007669"/>
    <property type="project" value="InterPro"/>
</dbReference>
<dbReference type="InterPro" id="IPR036505">
    <property type="entry name" value="Amidase/PGRP_sf"/>
</dbReference>
<comment type="caution">
    <text evidence="4">The sequence shown here is derived from an EMBL/GenBank/DDBJ whole genome shotgun (WGS) entry which is preliminary data.</text>
</comment>
<protein>
    <submittedName>
        <fullName evidence="4">N-acetyl-anhydromuramyl-L-alanine amidase AmpD</fullName>
    </submittedName>
</protein>
<dbReference type="PANTHER" id="PTHR11022:SF41">
    <property type="entry name" value="PEPTIDOGLYCAN-RECOGNITION PROTEIN LC-RELATED"/>
    <property type="match status" value="1"/>
</dbReference>
<sequence length="335" mass="34668">MTDAPCPPHRPRHALGVGPAPLPRHRAAGPTPAGRRAVLAGAAAAVASAGTVAGAAPAHAFAGPVVHTTAAWGARRVRTERTPGRPTALVIHHMASPNTSATSLSHAFALARRCQADHMDRAGFDDSGQHFTVTRGGHCLEGRTGSLAALRAGDGYVTGAHVGGANTGKIGVECEGTYTEALPTPAQYRALVQLAAHICRRYGIRPSAISGHRDHRATQCPGDAFHAQLDTLRRDVARTLDSGVLSVSQLPGHPAGARRGAAEEAASLPVLGPGSSGQHVRRAQRLLTAAGHRVPDTGTFATRTRAAVVAFQRAERIVADGFIGPVTWGRLLSHG</sequence>
<dbReference type="Pfam" id="PF01471">
    <property type="entry name" value="PG_binding_1"/>
    <property type="match status" value="1"/>
</dbReference>
<dbReference type="GO" id="GO:0008745">
    <property type="term" value="F:N-acetylmuramoyl-L-alanine amidase activity"/>
    <property type="evidence" value="ECO:0007669"/>
    <property type="project" value="InterPro"/>
</dbReference>
<evidence type="ECO:0000259" key="2">
    <source>
        <dbReference type="SMART" id="SM00644"/>
    </source>
</evidence>
<dbReference type="AlphaFoldDB" id="A0A4Y8X0Y5"/>